<dbReference type="InterPro" id="IPR001356">
    <property type="entry name" value="HD"/>
</dbReference>
<dbReference type="Gene3D" id="4.10.240.10">
    <property type="entry name" value="Zn(2)-C6 fungal-type DNA-binding domain"/>
    <property type="match status" value="1"/>
</dbReference>
<dbReference type="PROSITE" id="PS50048">
    <property type="entry name" value="ZN2_CY6_FUNGAL_2"/>
    <property type="match status" value="1"/>
</dbReference>
<feature type="domain" description="Homeobox" evidence="5">
    <location>
        <begin position="129"/>
        <end position="189"/>
    </location>
</feature>
<dbReference type="InterPro" id="IPR036864">
    <property type="entry name" value="Zn2-C6_fun-type_DNA-bd_sf"/>
</dbReference>
<accession>A0A371CPR9</accession>
<feature type="DNA-binding region" description="Homeobox" evidence="1">
    <location>
        <begin position="131"/>
        <end position="190"/>
    </location>
</feature>
<dbReference type="OrthoDB" id="416217at2759"/>
<reference evidence="6 7" key="1">
    <citation type="journal article" date="2018" name="Biotechnol. Biofuels">
        <title>Integrative visual omics of the white-rot fungus Polyporus brumalis exposes the biotechnological potential of its oxidative enzymes for delignifying raw plant biomass.</title>
        <authorList>
            <person name="Miyauchi S."/>
            <person name="Rancon A."/>
            <person name="Drula E."/>
            <person name="Hage H."/>
            <person name="Chaduli D."/>
            <person name="Favel A."/>
            <person name="Grisel S."/>
            <person name="Henrissat B."/>
            <person name="Herpoel-Gimbert I."/>
            <person name="Ruiz-Duenas F.J."/>
            <person name="Chevret D."/>
            <person name="Hainaut M."/>
            <person name="Lin J."/>
            <person name="Wang M."/>
            <person name="Pangilinan J."/>
            <person name="Lipzen A."/>
            <person name="Lesage-Meessen L."/>
            <person name="Navarro D."/>
            <person name="Riley R."/>
            <person name="Grigoriev I.V."/>
            <person name="Zhou S."/>
            <person name="Raouche S."/>
            <person name="Rosso M.N."/>
        </authorList>
    </citation>
    <scope>NUCLEOTIDE SEQUENCE [LARGE SCALE GENOMIC DNA]</scope>
    <source>
        <strain evidence="6 7">BRFM 1820</strain>
    </source>
</reference>
<evidence type="ECO:0000313" key="7">
    <source>
        <dbReference type="Proteomes" id="UP000256964"/>
    </source>
</evidence>
<feature type="region of interest" description="Disordered" evidence="3">
    <location>
        <begin position="37"/>
        <end position="57"/>
    </location>
</feature>
<keyword evidence="7" id="KW-1185">Reference proteome</keyword>
<proteinExistence type="predicted"/>
<comment type="subcellular location">
    <subcellularLocation>
        <location evidence="1 2">Nucleus</location>
    </subcellularLocation>
</comment>
<dbReference type="GO" id="GO:0003677">
    <property type="term" value="F:DNA binding"/>
    <property type="evidence" value="ECO:0007669"/>
    <property type="project" value="UniProtKB-UniRule"/>
</dbReference>
<feature type="DNA-binding region" description="Homeobox" evidence="1">
    <location>
        <begin position="69"/>
        <end position="115"/>
    </location>
</feature>
<evidence type="ECO:0000256" key="3">
    <source>
        <dbReference type="SAM" id="MobiDB-lite"/>
    </source>
</evidence>
<organism evidence="6 7">
    <name type="scientific">Lentinus brumalis</name>
    <dbReference type="NCBI Taxonomy" id="2498619"/>
    <lineage>
        <taxon>Eukaryota</taxon>
        <taxon>Fungi</taxon>
        <taxon>Dikarya</taxon>
        <taxon>Basidiomycota</taxon>
        <taxon>Agaricomycotina</taxon>
        <taxon>Agaricomycetes</taxon>
        <taxon>Polyporales</taxon>
        <taxon>Polyporaceae</taxon>
        <taxon>Lentinus</taxon>
    </lineage>
</organism>
<dbReference type="GO" id="GO:0008270">
    <property type="term" value="F:zinc ion binding"/>
    <property type="evidence" value="ECO:0007669"/>
    <property type="project" value="InterPro"/>
</dbReference>
<protein>
    <recommendedName>
        <fullName evidence="8">Homeobox domain-containing protein</fullName>
    </recommendedName>
</protein>
<evidence type="ECO:0000256" key="2">
    <source>
        <dbReference type="RuleBase" id="RU000682"/>
    </source>
</evidence>
<evidence type="ECO:0008006" key="8">
    <source>
        <dbReference type="Google" id="ProtNLM"/>
    </source>
</evidence>
<evidence type="ECO:0000313" key="6">
    <source>
        <dbReference type="EMBL" id="RDX42207.1"/>
    </source>
</evidence>
<evidence type="ECO:0000259" key="5">
    <source>
        <dbReference type="PROSITE" id="PS50071"/>
    </source>
</evidence>
<feature type="domain" description="Homeobox" evidence="5">
    <location>
        <begin position="67"/>
        <end position="114"/>
    </location>
</feature>
<keyword evidence="1 2" id="KW-0539">Nucleus</keyword>
<name>A0A371CPR9_9APHY</name>
<dbReference type="PROSITE" id="PS50071">
    <property type="entry name" value="HOMEOBOX_2"/>
    <property type="match status" value="2"/>
</dbReference>
<dbReference type="SUPFAM" id="SSF57701">
    <property type="entry name" value="Zn2/Cys6 DNA-binding domain"/>
    <property type="match status" value="1"/>
</dbReference>
<dbReference type="Pfam" id="PF00046">
    <property type="entry name" value="Homeodomain"/>
    <property type="match status" value="1"/>
</dbReference>
<gene>
    <name evidence="6" type="ORF">OH76DRAFT_137769</name>
</gene>
<evidence type="ECO:0000256" key="1">
    <source>
        <dbReference type="PROSITE-ProRule" id="PRU00108"/>
    </source>
</evidence>
<dbReference type="InterPro" id="IPR001138">
    <property type="entry name" value="Zn2Cys6_DnaBD"/>
</dbReference>
<keyword evidence="1 2" id="KW-0238">DNA-binding</keyword>
<dbReference type="GO" id="GO:0005634">
    <property type="term" value="C:nucleus"/>
    <property type="evidence" value="ECO:0007669"/>
    <property type="project" value="UniProtKB-SubCell"/>
</dbReference>
<dbReference type="GO" id="GO:0000981">
    <property type="term" value="F:DNA-binding transcription factor activity, RNA polymerase II-specific"/>
    <property type="evidence" value="ECO:0007669"/>
    <property type="project" value="InterPro"/>
</dbReference>
<dbReference type="Proteomes" id="UP000256964">
    <property type="component" value="Unassembled WGS sequence"/>
</dbReference>
<dbReference type="EMBL" id="KZ857490">
    <property type="protein sequence ID" value="RDX42207.1"/>
    <property type="molecule type" value="Genomic_DNA"/>
</dbReference>
<dbReference type="Pfam" id="PF00172">
    <property type="entry name" value="Zn_clus"/>
    <property type="match status" value="1"/>
</dbReference>
<dbReference type="InterPro" id="IPR009057">
    <property type="entry name" value="Homeodomain-like_sf"/>
</dbReference>
<feature type="compositionally biased region" description="Polar residues" evidence="3">
    <location>
        <begin position="43"/>
        <end position="57"/>
    </location>
</feature>
<feature type="domain" description="Zn(2)-C6 fungal-type" evidence="4">
    <location>
        <begin position="5"/>
        <end position="35"/>
    </location>
</feature>
<dbReference type="SMART" id="SM00389">
    <property type="entry name" value="HOX"/>
    <property type="match status" value="2"/>
</dbReference>
<evidence type="ECO:0000259" key="4">
    <source>
        <dbReference type="PROSITE" id="PS50048"/>
    </source>
</evidence>
<dbReference type="AlphaFoldDB" id="A0A371CPR9"/>
<sequence>MDPPVCSNCSIMQLRCDSASPECLNCTQRQVDCTYPAAPAGQTVPTDSAMSTPRSSRMSLGEAKCYLEVQYASDRAGSKDPTPKQRKSLSETTGLSDDVVRLWFVERQRKDPSYATGSIHPSHATVTIPPEPVHRQHISDAQQAQLQDRLDKKELSSKEDRDRIAEELGLDAETVRIWCRRAYDRRQKELARKPLFTTAPLRPEQ</sequence>
<keyword evidence="1 2" id="KW-0371">Homeobox</keyword>
<dbReference type="SUPFAM" id="SSF46689">
    <property type="entry name" value="Homeodomain-like"/>
    <property type="match status" value="2"/>
</dbReference>
<dbReference type="Gene3D" id="1.10.10.60">
    <property type="entry name" value="Homeodomain-like"/>
    <property type="match status" value="2"/>
</dbReference>
<dbReference type="CDD" id="cd00067">
    <property type="entry name" value="GAL4"/>
    <property type="match status" value="1"/>
</dbReference>
<dbReference type="CDD" id="cd00086">
    <property type="entry name" value="homeodomain"/>
    <property type="match status" value="2"/>
</dbReference>